<dbReference type="PROSITE" id="PS51273">
    <property type="entry name" value="GATASE_TYPE_1"/>
    <property type="match status" value="1"/>
</dbReference>
<evidence type="ECO:0000313" key="10">
    <source>
        <dbReference type="Proteomes" id="UP000054422"/>
    </source>
</evidence>
<comment type="subcellular location">
    <subcellularLocation>
        <location evidence="8">Cytoplasm</location>
    </subcellularLocation>
</comment>
<dbReference type="SUPFAM" id="SSF52317">
    <property type="entry name" value="Class I glutamine amidotransferase-like"/>
    <property type="match status" value="1"/>
</dbReference>
<dbReference type="RefSeq" id="WP_035888393.1">
    <property type="nucleotide sequence ID" value="NZ_JNCF01000013.1"/>
</dbReference>
<comment type="subunit">
    <text evidence="8">Part of the FGAM synthase complex composed of 1 PurL, 1 PurQ and 2 PurS subunits.</text>
</comment>
<evidence type="ECO:0000256" key="1">
    <source>
        <dbReference type="ARBA" id="ARBA00022490"/>
    </source>
</evidence>
<dbReference type="CDD" id="cd01740">
    <property type="entry name" value="GATase1_FGAR_AT"/>
    <property type="match status" value="1"/>
</dbReference>
<dbReference type="STRING" id="1498499.EP47_06475"/>
<dbReference type="NCBIfam" id="TIGR01737">
    <property type="entry name" value="FGAM_synth_I"/>
    <property type="match status" value="1"/>
</dbReference>
<evidence type="ECO:0000256" key="5">
    <source>
        <dbReference type="ARBA" id="ARBA00022801"/>
    </source>
</evidence>
<dbReference type="SMART" id="SM01211">
    <property type="entry name" value="GATase_5"/>
    <property type="match status" value="1"/>
</dbReference>
<dbReference type="HAMAP" id="MF_00421">
    <property type="entry name" value="PurQ"/>
    <property type="match status" value="1"/>
</dbReference>
<reference evidence="9 10" key="1">
    <citation type="submission" date="2014-05" db="EMBL/GenBank/DDBJ databases">
        <authorList>
            <person name="Rizzardi K."/>
            <person name="Winiecka-Krusnell J."/>
            <person name="Ramliden M."/>
            <person name="Alm E."/>
            <person name="Andersson S."/>
            <person name="Byfors S."/>
        </authorList>
    </citation>
    <scope>NUCLEOTIDE SEQUENCE [LARGE SCALE GENOMIC DNA]</scope>
    <source>
        <strain evidence="9 10">LEGN</strain>
    </source>
</reference>
<dbReference type="InterPro" id="IPR010075">
    <property type="entry name" value="PRibForGlyAmidine_synth_PurQ"/>
</dbReference>
<organism evidence="9 10">
    <name type="scientific">Legionella norrlandica</name>
    <dbReference type="NCBI Taxonomy" id="1498499"/>
    <lineage>
        <taxon>Bacteria</taxon>
        <taxon>Pseudomonadati</taxon>
        <taxon>Pseudomonadota</taxon>
        <taxon>Gammaproteobacteria</taxon>
        <taxon>Legionellales</taxon>
        <taxon>Legionellaceae</taxon>
        <taxon>Legionella</taxon>
    </lineage>
</organism>
<dbReference type="GO" id="GO:0005737">
    <property type="term" value="C:cytoplasm"/>
    <property type="evidence" value="ECO:0007669"/>
    <property type="project" value="UniProtKB-SubCell"/>
</dbReference>
<dbReference type="Gene3D" id="3.40.50.880">
    <property type="match status" value="1"/>
</dbReference>
<feature type="active site" description="Nucleophile" evidence="8">
    <location>
        <position position="87"/>
    </location>
</feature>
<dbReference type="EC" id="3.5.1.2" evidence="8"/>
<accession>A0A0A2SS56</accession>
<keyword evidence="5 8" id="KW-0378">Hydrolase</keyword>
<dbReference type="Pfam" id="PF13507">
    <property type="entry name" value="GATase_5"/>
    <property type="match status" value="1"/>
</dbReference>
<proteinExistence type="inferred from homology"/>
<keyword evidence="4 8" id="KW-0658">Purine biosynthesis</keyword>
<comment type="caution">
    <text evidence="9">The sequence shown here is derived from an EMBL/GenBank/DDBJ whole genome shotgun (WGS) entry which is preliminary data.</text>
</comment>
<feature type="active site" evidence="8">
    <location>
        <position position="226"/>
    </location>
</feature>
<evidence type="ECO:0000256" key="3">
    <source>
        <dbReference type="ARBA" id="ARBA00022741"/>
    </source>
</evidence>
<comment type="catalytic activity">
    <reaction evidence="8">
        <text>L-glutamine + H2O = L-glutamate + NH4(+)</text>
        <dbReference type="Rhea" id="RHEA:15889"/>
        <dbReference type="ChEBI" id="CHEBI:15377"/>
        <dbReference type="ChEBI" id="CHEBI:28938"/>
        <dbReference type="ChEBI" id="CHEBI:29985"/>
        <dbReference type="ChEBI" id="CHEBI:58359"/>
        <dbReference type="EC" id="3.5.1.2"/>
    </reaction>
</comment>
<evidence type="ECO:0000256" key="6">
    <source>
        <dbReference type="ARBA" id="ARBA00022840"/>
    </source>
</evidence>
<keyword evidence="6 8" id="KW-0067">ATP-binding</keyword>
<dbReference type="EMBL" id="JNCF01000013">
    <property type="protein sequence ID" value="KGP63597.1"/>
    <property type="molecule type" value="Genomic_DNA"/>
</dbReference>
<dbReference type="PANTHER" id="PTHR47552:SF1">
    <property type="entry name" value="PHOSPHORIBOSYLFORMYLGLYCINAMIDINE SYNTHASE SUBUNIT PURQ"/>
    <property type="match status" value="1"/>
</dbReference>
<dbReference type="UniPathway" id="UPA00074">
    <property type="reaction ID" value="UER00128"/>
</dbReference>
<evidence type="ECO:0000256" key="7">
    <source>
        <dbReference type="ARBA" id="ARBA00022962"/>
    </source>
</evidence>
<keyword evidence="10" id="KW-1185">Reference proteome</keyword>
<comment type="function">
    <text evidence="8">Part of the phosphoribosylformylglycinamidine synthase complex involved in the purines biosynthetic pathway. Catalyzes the ATP-dependent conversion of formylglycinamide ribonucleotide (FGAR) and glutamine to yield formylglycinamidine ribonucleotide (FGAM) and glutamate. The FGAM synthase complex is composed of three subunits. PurQ produces an ammonia molecule by converting glutamine to glutamate. PurL transfers the ammonia molecule to FGAR to form FGAM in an ATP-dependent manner. PurS interacts with PurQ and PurL and is thought to assist in the transfer of the ammonia molecule from PurQ to PurL.</text>
</comment>
<evidence type="ECO:0000256" key="4">
    <source>
        <dbReference type="ARBA" id="ARBA00022755"/>
    </source>
</evidence>
<dbReference type="EC" id="6.3.5.3" evidence="8"/>
<keyword evidence="2 8" id="KW-0436">Ligase</keyword>
<dbReference type="Proteomes" id="UP000054422">
    <property type="component" value="Unassembled WGS sequence"/>
</dbReference>
<keyword evidence="1 8" id="KW-0963">Cytoplasm</keyword>
<evidence type="ECO:0000256" key="2">
    <source>
        <dbReference type="ARBA" id="ARBA00022598"/>
    </source>
</evidence>
<keyword evidence="3 8" id="KW-0547">Nucleotide-binding</keyword>
<evidence type="ECO:0000313" key="9">
    <source>
        <dbReference type="EMBL" id="KGP63597.1"/>
    </source>
</evidence>
<dbReference type="GO" id="GO:0006189">
    <property type="term" value="P:'de novo' IMP biosynthetic process"/>
    <property type="evidence" value="ECO:0007669"/>
    <property type="project" value="UniProtKB-UniRule"/>
</dbReference>
<dbReference type="OrthoDB" id="9804441at2"/>
<gene>
    <name evidence="8" type="primary">purQ</name>
    <name evidence="9" type="ORF">EP47_06475</name>
</gene>
<feature type="active site" evidence="8">
    <location>
        <position position="224"/>
    </location>
</feature>
<dbReference type="GO" id="GO:0004359">
    <property type="term" value="F:glutaminase activity"/>
    <property type="evidence" value="ECO:0007669"/>
    <property type="project" value="UniProtKB-EC"/>
</dbReference>
<dbReference type="PANTHER" id="PTHR47552">
    <property type="entry name" value="PHOSPHORIBOSYLFORMYLGLYCINAMIDINE SYNTHASE SUBUNIT PURQ"/>
    <property type="match status" value="1"/>
</dbReference>
<sequence>MKIAIVQFPGSNCERETMLAVQRAGMTPVEFLWNDSPEKLREMDGYVIVGGFSYEDRSRAGIIAALDPVMQEIKIQSEQGKPVLGICNGAQILVETGLVPGLKKYQIGMALTENKRILDGKILGTGFYNNWIHLRTGVRISNNAFTRYLSKDSVLSIPAAHAEGRFVMPAALLKELEEDGLIAFQYCDEQGRVIDNFPVNPNGSLLNIAAVMNKSGNVMAIMPHPERTLDGDAIFLSIKDYINEKKNFAPHTLSYQPESVKITPYYKKDSSYELIVKLIITDNAALTVQNTLRQLGIPVTVSRMVHWQVDTDSPGMVEKIKQTGVFYNERKEYLVDPKRISTPSARAFLVKAKDDMIGQQKLQVLQDHFSLNSIRAIHHGVLWIFQSENDKINSLIEAILAANIIFNPNAHICHEYELS</sequence>
<comment type="pathway">
    <text evidence="8">Purine metabolism; IMP biosynthesis via de novo pathway; 5-amino-1-(5-phospho-D-ribosyl)imidazole from N(2)-formyl-N(1)-(5-phospho-D-ribosyl)glycinamide: step 1/2.</text>
</comment>
<protein>
    <recommendedName>
        <fullName evidence="8">Phosphoribosylformylglycinamidine synthase subunit PurQ</fullName>
        <shortName evidence="8">FGAM synthase</shortName>
        <ecNumber evidence="8">6.3.5.3</ecNumber>
    </recommendedName>
    <alternativeName>
        <fullName evidence="8">Formylglycinamide ribonucleotide amidotransferase subunit I</fullName>
        <shortName evidence="8">FGAR amidotransferase I</shortName>
        <shortName evidence="8">FGAR-AT I</shortName>
    </alternativeName>
    <alternativeName>
        <fullName evidence="8">Glutaminase PurQ</fullName>
        <ecNumber evidence="8">3.5.1.2</ecNumber>
    </alternativeName>
    <alternativeName>
        <fullName evidence="8">Phosphoribosylformylglycinamidine synthase subunit I</fullName>
    </alternativeName>
</protein>
<dbReference type="GO" id="GO:0005524">
    <property type="term" value="F:ATP binding"/>
    <property type="evidence" value="ECO:0007669"/>
    <property type="project" value="UniProtKB-KW"/>
</dbReference>
<keyword evidence="7 8" id="KW-0315">Glutamine amidotransferase</keyword>
<dbReference type="AlphaFoldDB" id="A0A0A2SS56"/>
<evidence type="ECO:0000256" key="8">
    <source>
        <dbReference type="HAMAP-Rule" id="MF_00421"/>
    </source>
</evidence>
<dbReference type="GO" id="GO:0004642">
    <property type="term" value="F:phosphoribosylformylglycinamidine synthase activity"/>
    <property type="evidence" value="ECO:0007669"/>
    <property type="project" value="UniProtKB-UniRule"/>
</dbReference>
<name>A0A0A2SS56_9GAMM</name>
<dbReference type="InterPro" id="IPR029062">
    <property type="entry name" value="Class_I_gatase-like"/>
</dbReference>
<comment type="catalytic activity">
    <reaction evidence="8">
        <text>N(2)-formyl-N(1)-(5-phospho-beta-D-ribosyl)glycinamide + L-glutamine + ATP + H2O = 2-formamido-N(1)-(5-O-phospho-beta-D-ribosyl)acetamidine + L-glutamate + ADP + phosphate + H(+)</text>
        <dbReference type="Rhea" id="RHEA:17129"/>
        <dbReference type="ChEBI" id="CHEBI:15377"/>
        <dbReference type="ChEBI" id="CHEBI:15378"/>
        <dbReference type="ChEBI" id="CHEBI:29985"/>
        <dbReference type="ChEBI" id="CHEBI:30616"/>
        <dbReference type="ChEBI" id="CHEBI:43474"/>
        <dbReference type="ChEBI" id="CHEBI:58359"/>
        <dbReference type="ChEBI" id="CHEBI:147286"/>
        <dbReference type="ChEBI" id="CHEBI:147287"/>
        <dbReference type="ChEBI" id="CHEBI:456216"/>
        <dbReference type="EC" id="6.3.5.3"/>
    </reaction>
</comment>